<evidence type="ECO:0000313" key="9">
    <source>
        <dbReference type="Proteomes" id="UP000703269"/>
    </source>
</evidence>
<feature type="region of interest" description="Disordered" evidence="6">
    <location>
        <begin position="550"/>
        <end position="571"/>
    </location>
</feature>
<dbReference type="CDD" id="cd12148">
    <property type="entry name" value="fungal_TF_MHR"/>
    <property type="match status" value="1"/>
</dbReference>
<evidence type="ECO:0000256" key="1">
    <source>
        <dbReference type="ARBA" id="ARBA00004123"/>
    </source>
</evidence>
<organism evidence="8 9">
    <name type="scientific">Phanerochaete sordida</name>
    <dbReference type="NCBI Taxonomy" id="48140"/>
    <lineage>
        <taxon>Eukaryota</taxon>
        <taxon>Fungi</taxon>
        <taxon>Dikarya</taxon>
        <taxon>Basidiomycota</taxon>
        <taxon>Agaricomycotina</taxon>
        <taxon>Agaricomycetes</taxon>
        <taxon>Polyporales</taxon>
        <taxon>Phanerochaetaceae</taxon>
        <taxon>Phanerochaete</taxon>
    </lineage>
</organism>
<feature type="compositionally biased region" description="Basic and acidic residues" evidence="6">
    <location>
        <begin position="561"/>
        <end position="571"/>
    </location>
</feature>
<keyword evidence="4" id="KW-0804">Transcription</keyword>
<evidence type="ECO:0000256" key="4">
    <source>
        <dbReference type="ARBA" id="ARBA00023163"/>
    </source>
</evidence>
<dbReference type="OrthoDB" id="39175at2759"/>
<dbReference type="Pfam" id="PF00172">
    <property type="entry name" value="Zn_clus"/>
    <property type="match status" value="1"/>
</dbReference>
<dbReference type="InterPro" id="IPR007219">
    <property type="entry name" value="XnlR_reg_dom"/>
</dbReference>
<dbReference type="GO" id="GO:0005634">
    <property type="term" value="C:nucleus"/>
    <property type="evidence" value="ECO:0007669"/>
    <property type="project" value="UniProtKB-SubCell"/>
</dbReference>
<dbReference type="Gene3D" id="4.10.240.10">
    <property type="entry name" value="Zn(2)-C6 fungal-type DNA-binding domain"/>
    <property type="match status" value="1"/>
</dbReference>
<dbReference type="PROSITE" id="PS50048">
    <property type="entry name" value="ZN2_CY6_FUNGAL_2"/>
    <property type="match status" value="1"/>
</dbReference>
<proteinExistence type="predicted"/>
<evidence type="ECO:0000256" key="3">
    <source>
        <dbReference type="ARBA" id="ARBA00023015"/>
    </source>
</evidence>
<gene>
    <name evidence="8" type="ORF">PsYK624_027790</name>
</gene>
<feature type="compositionally biased region" description="Low complexity" evidence="6">
    <location>
        <begin position="141"/>
        <end position="155"/>
    </location>
</feature>
<protein>
    <submittedName>
        <fullName evidence="8">Zn(II)2Cys6 transcription factor</fullName>
    </submittedName>
</protein>
<evidence type="ECO:0000259" key="7">
    <source>
        <dbReference type="PROSITE" id="PS50048"/>
    </source>
</evidence>
<dbReference type="InterPro" id="IPR050815">
    <property type="entry name" value="TF_fung"/>
</dbReference>
<dbReference type="InterPro" id="IPR036864">
    <property type="entry name" value="Zn2-C6_fun-type_DNA-bd_sf"/>
</dbReference>
<evidence type="ECO:0000256" key="5">
    <source>
        <dbReference type="ARBA" id="ARBA00023242"/>
    </source>
</evidence>
<keyword evidence="3" id="KW-0805">Transcription regulation</keyword>
<feature type="region of interest" description="Disordered" evidence="6">
    <location>
        <begin position="118"/>
        <end position="155"/>
    </location>
</feature>
<keyword evidence="5" id="KW-0539">Nucleus</keyword>
<dbReference type="GO" id="GO:0000981">
    <property type="term" value="F:DNA-binding transcription factor activity, RNA polymerase II-specific"/>
    <property type="evidence" value="ECO:0007669"/>
    <property type="project" value="InterPro"/>
</dbReference>
<dbReference type="SUPFAM" id="SSF57701">
    <property type="entry name" value="Zn2/Cys6 DNA-binding domain"/>
    <property type="match status" value="1"/>
</dbReference>
<feature type="region of interest" description="Disordered" evidence="6">
    <location>
        <begin position="62"/>
        <end position="92"/>
    </location>
</feature>
<feature type="compositionally biased region" description="Acidic residues" evidence="6">
    <location>
        <begin position="74"/>
        <end position="83"/>
    </location>
</feature>
<evidence type="ECO:0000313" key="8">
    <source>
        <dbReference type="EMBL" id="GJE86698.1"/>
    </source>
</evidence>
<dbReference type="GO" id="GO:0003677">
    <property type="term" value="F:DNA binding"/>
    <property type="evidence" value="ECO:0007669"/>
    <property type="project" value="InterPro"/>
</dbReference>
<dbReference type="SMART" id="SM00906">
    <property type="entry name" value="Fungal_trans"/>
    <property type="match status" value="1"/>
</dbReference>
<dbReference type="SMART" id="SM00066">
    <property type="entry name" value="GAL4"/>
    <property type="match status" value="1"/>
</dbReference>
<dbReference type="EMBL" id="BPQB01000004">
    <property type="protein sequence ID" value="GJE86698.1"/>
    <property type="molecule type" value="Genomic_DNA"/>
</dbReference>
<dbReference type="CDD" id="cd00067">
    <property type="entry name" value="GAL4"/>
    <property type="match status" value="1"/>
</dbReference>
<comment type="caution">
    <text evidence="8">The sequence shown here is derived from an EMBL/GenBank/DDBJ whole genome shotgun (WGS) entry which is preliminary data.</text>
</comment>
<dbReference type="Pfam" id="PF04082">
    <property type="entry name" value="Fungal_trans"/>
    <property type="match status" value="1"/>
</dbReference>
<dbReference type="PANTHER" id="PTHR47338:SF29">
    <property type="entry name" value="ZN(2)-C6 FUNGAL-TYPE DOMAIN-CONTAINING PROTEIN"/>
    <property type="match status" value="1"/>
</dbReference>
<reference evidence="8 9" key="1">
    <citation type="submission" date="2021-08" db="EMBL/GenBank/DDBJ databases">
        <title>Draft Genome Sequence of Phanerochaete sordida strain YK-624.</title>
        <authorList>
            <person name="Mori T."/>
            <person name="Dohra H."/>
            <person name="Suzuki T."/>
            <person name="Kawagishi H."/>
            <person name="Hirai H."/>
        </authorList>
    </citation>
    <scope>NUCLEOTIDE SEQUENCE [LARGE SCALE GENOMIC DNA]</scope>
    <source>
        <strain evidence="8 9">YK-624</strain>
    </source>
</reference>
<evidence type="ECO:0000256" key="2">
    <source>
        <dbReference type="ARBA" id="ARBA00022723"/>
    </source>
</evidence>
<comment type="subcellular location">
    <subcellularLocation>
        <location evidence="1">Nucleus</location>
    </subcellularLocation>
</comment>
<name>A0A9P3LA69_9APHY</name>
<feature type="domain" description="Zn(2)-C6 fungal-type" evidence="7">
    <location>
        <begin position="30"/>
        <end position="75"/>
    </location>
</feature>
<sequence length="784" mass="86363">MSQTASSPSPDVLDLFKKPVPSSALKRNTACHQCRKRKLKCDAKRPCATCLRSHAYAVAHATKERPAPPYPDCSYDEGAESPDEPPSKTKHDMLESRIGELEGLLREMTLALQEARADNARAYSSGSRQQSTTPDNMTTASTPSSSSSQPIHSPLPEASIFTAGAALEESMFSMSSQNGTSEMFFGSSSTGMDTMTWDSLDNFPASSYPAVAGNDFGILPDTSLSASFVSDTSTALTILGPQPPLSSQTGALLPSGWPPNLPLPDVTRHLVHAFFAFWIHAGRLFHGPTFLSSLDLPASDPRFPPPVVLHAICAVGSLYTADIAPTPVHTSRLYPYEVFTGKWRTEAPRPDSFAEQQVKFSQAELEYNVDRGERLIESLQAQVLVTWFYIAQGRWSESFLSAGNCLRYCNALGMIKAGPFQAPVPRRLARGKKAGVIAEPASLVEEETRRNIFWIAYAIERENSANTGFALELDDQDIDQMLPLRGDQFELGLRIAPEDRQWSHDRELLLTHAPERTDSFVLWLKATMLLSRVKAFNVRYKGRYFAGDAAYSSPSSSPSERGGEYDPRDSPAFQELDHAARAFRASFPPHLRDPIQDGTVDPHLYAACVGAHFAQIVLHDPHVSLKDPSDPSLQQISRASQAILELMYSVNATSYDISLLDQMVFFAWNFAARALIEFLKVAIDTNQLEQVFTIHNEICFVHSMLAKAGERMPVAYRYKRAVYDSLALVCGEQFVEPLPETSYHRPGYAAPSETPFLDPAPSIAPLFSATAITYPVDSPLAFCS</sequence>
<dbReference type="Proteomes" id="UP000703269">
    <property type="component" value="Unassembled WGS sequence"/>
</dbReference>
<keyword evidence="2" id="KW-0479">Metal-binding</keyword>
<feature type="compositionally biased region" description="Polar residues" evidence="6">
    <location>
        <begin position="122"/>
        <end position="140"/>
    </location>
</feature>
<dbReference type="InterPro" id="IPR001138">
    <property type="entry name" value="Zn2Cys6_DnaBD"/>
</dbReference>
<keyword evidence="9" id="KW-1185">Reference proteome</keyword>
<dbReference type="PANTHER" id="PTHR47338">
    <property type="entry name" value="ZN(II)2CYS6 TRANSCRIPTION FACTOR (EUROFUNG)-RELATED"/>
    <property type="match status" value="1"/>
</dbReference>
<accession>A0A9P3LA69</accession>
<dbReference type="GO" id="GO:0008270">
    <property type="term" value="F:zinc ion binding"/>
    <property type="evidence" value="ECO:0007669"/>
    <property type="project" value="InterPro"/>
</dbReference>
<dbReference type="GO" id="GO:0006351">
    <property type="term" value="P:DNA-templated transcription"/>
    <property type="evidence" value="ECO:0007669"/>
    <property type="project" value="InterPro"/>
</dbReference>
<dbReference type="AlphaFoldDB" id="A0A9P3LA69"/>
<evidence type="ECO:0000256" key="6">
    <source>
        <dbReference type="SAM" id="MobiDB-lite"/>
    </source>
</evidence>